<sequence>MDLSFNVTGAGPLSQIGIHILGFDTAVYLATGAIGWWKSRSRSLSLIESIAASKASLVCSSNFNILSYQERRRQTGRIMGLAVQNDELRAIPGDIEQTAVSNDPGIDCLRALTTGLLCFYDVQKVTTILADVIPMGMLHPDQDDIIPEFEGPLLSSLRNWVDSVAKEEDCNSYRTHLLQLVFRAQDALIGTRVPHSAVLDHSADDINHLLGALRWMVTPRHRRDVMNYPTRSLYVWRTAVAMSELAFDISVSSDLIQTVSQYQQFISNTAHSSHCGDVALVIASVGDTDPWMLQQVHTESLRLRPQVIPIRSIPHLAFGHVGLEDGNVRPEELVEIWSISFGYAKDAVEAPSLSRGGNILLPVRKDMELVRDSHKQLISIWSPHMARILRPAMELFIPASSRNPSWLQTNIIAYFEHQRNGDPAAFEDSDVRGNVLRLSAIILGSIYGACFQCFTPMVAADGKEADSSEFLEIAFSPEKVIGDSLFRWASTLGLALGGLLESSEWTGLLLELTTGIEHPKRLDEQPSAGLLGRRLNLTSATPGVFNESHVRVSDIFGAQANGVFAISDFIVQPSTDANSSLKFHIGTGRILNIPVDDFGYVREPQASVGALELPLDPLPCLELLSRQSGAACTPQVFRVDAEPHWDVNAQHICFGIRSAGTLVSTLRISQTLERLHNSLVSCKCREPQASARVPFSERWQAVTVYQILRPSYPGRSKLSAYIKDEDKIIVDVEGDEVKRMLVVGMLRCRKLAICKDCVYCAYNSVKNKDRRESVALIVG</sequence>
<proteinExistence type="predicted"/>
<organism evidence="1 2">
    <name type="scientific">Aspergillus cavernicola</name>
    <dbReference type="NCBI Taxonomy" id="176166"/>
    <lineage>
        <taxon>Eukaryota</taxon>
        <taxon>Fungi</taxon>
        <taxon>Dikarya</taxon>
        <taxon>Ascomycota</taxon>
        <taxon>Pezizomycotina</taxon>
        <taxon>Eurotiomycetes</taxon>
        <taxon>Eurotiomycetidae</taxon>
        <taxon>Eurotiales</taxon>
        <taxon>Aspergillaceae</taxon>
        <taxon>Aspergillus</taxon>
        <taxon>Aspergillus subgen. Nidulantes</taxon>
    </lineage>
</organism>
<dbReference type="Proteomes" id="UP001610335">
    <property type="component" value="Unassembled WGS sequence"/>
</dbReference>
<evidence type="ECO:0008006" key="3">
    <source>
        <dbReference type="Google" id="ProtNLM"/>
    </source>
</evidence>
<accession>A0ABR4IC70</accession>
<evidence type="ECO:0000313" key="2">
    <source>
        <dbReference type="Proteomes" id="UP001610335"/>
    </source>
</evidence>
<gene>
    <name evidence="1" type="ORF">BDW59DRAFT_147397</name>
</gene>
<protein>
    <recommendedName>
        <fullName evidence="3">Heterokaryon incompatibility domain-containing protein</fullName>
    </recommendedName>
</protein>
<dbReference type="EMBL" id="JBFXLS010000043">
    <property type="protein sequence ID" value="KAL2824473.1"/>
    <property type="molecule type" value="Genomic_DNA"/>
</dbReference>
<keyword evidence="2" id="KW-1185">Reference proteome</keyword>
<evidence type="ECO:0000313" key="1">
    <source>
        <dbReference type="EMBL" id="KAL2824473.1"/>
    </source>
</evidence>
<reference evidence="1 2" key="1">
    <citation type="submission" date="2024-07" db="EMBL/GenBank/DDBJ databases">
        <title>Section-level genome sequencing and comparative genomics of Aspergillus sections Usti and Cavernicolus.</title>
        <authorList>
            <consortium name="Lawrence Berkeley National Laboratory"/>
            <person name="Nybo J.L."/>
            <person name="Vesth T.C."/>
            <person name="Theobald S."/>
            <person name="Frisvad J.C."/>
            <person name="Larsen T.O."/>
            <person name="Kjaerboelling I."/>
            <person name="Rothschild-Mancinelli K."/>
            <person name="Lyhne E.K."/>
            <person name="Kogle M.E."/>
            <person name="Barry K."/>
            <person name="Clum A."/>
            <person name="Na H."/>
            <person name="Ledsgaard L."/>
            <person name="Lin J."/>
            <person name="Lipzen A."/>
            <person name="Kuo A."/>
            <person name="Riley R."/>
            <person name="Mondo S."/>
            <person name="LaButti K."/>
            <person name="Haridas S."/>
            <person name="Pangalinan J."/>
            <person name="Salamov A.A."/>
            <person name="Simmons B.A."/>
            <person name="Magnuson J.K."/>
            <person name="Chen J."/>
            <person name="Drula E."/>
            <person name="Henrissat B."/>
            <person name="Wiebenga A."/>
            <person name="Lubbers R.J."/>
            <person name="Gomes A.C."/>
            <person name="Makela M.R."/>
            <person name="Stajich J."/>
            <person name="Grigoriev I.V."/>
            <person name="Mortensen U.H."/>
            <person name="De vries R.P."/>
            <person name="Baker S.E."/>
            <person name="Andersen M.R."/>
        </authorList>
    </citation>
    <scope>NUCLEOTIDE SEQUENCE [LARGE SCALE GENOMIC DNA]</scope>
    <source>
        <strain evidence="1 2">CBS 600.67</strain>
    </source>
</reference>
<name>A0ABR4IC70_9EURO</name>
<comment type="caution">
    <text evidence="1">The sequence shown here is derived from an EMBL/GenBank/DDBJ whole genome shotgun (WGS) entry which is preliminary data.</text>
</comment>